<dbReference type="Proteomes" id="UP000677853">
    <property type="component" value="Unassembled WGS sequence"/>
</dbReference>
<reference evidence="1 2" key="1">
    <citation type="journal article" date="2021" name="J. Gen. Plant Pathol.">
        <title>Enrichment of phytoplasma genome DNA through a methyl-CpG binding domain-mediated method for efficient genome sequencing.</title>
        <authorList>
            <person name="Nijo T."/>
            <person name="Iwabuchi N."/>
            <person name="Tokuda R."/>
            <person name="Suzuki T."/>
            <person name="Matsumoto O."/>
            <person name="Miyazaki A."/>
            <person name="Maejima K."/>
            <person name="Oshima K."/>
            <person name="Namba S."/>
            <person name="Yamaji Y."/>
        </authorList>
    </citation>
    <scope>NUCLEOTIDE SEQUENCE [LARGE SCALE GENOMIC DNA]</scope>
    <source>
        <strain evidence="1 2">HP</strain>
    </source>
</reference>
<name>A0ABQ1EJ59_9MOLU</name>
<gene>
    <name evidence="1" type="ORF">HPP_2740</name>
</gene>
<evidence type="ECO:0000313" key="2">
    <source>
        <dbReference type="Proteomes" id="UP000677853"/>
    </source>
</evidence>
<organism evidence="1 2">
    <name type="scientific">Hydrangea phyllody phytoplasma</name>
    <dbReference type="NCBI Taxonomy" id="238673"/>
    <lineage>
        <taxon>Bacteria</taxon>
        <taxon>Bacillati</taxon>
        <taxon>Mycoplasmatota</taxon>
        <taxon>Mollicutes</taxon>
        <taxon>Acholeplasmatales</taxon>
        <taxon>Acholeplasmataceae</taxon>
        <taxon>Candidatus Phytoplasma</taxon>
        <taxon>16SrI (Aster yellows group)</taxon>
    </lineage>
</organism>
<sequence>MFFLVKIKVYSKIKTKGTYKENWYDKIPLSNKKWFWISVFIVSQLVEIYLDSQNSKIIF</sequence>
<comment type="caution">
    <text evidence="1">The sequence shown here is derived from an EMBL/GenBank/DDBJ whole genome shotgun (WGS) entry which is preliminary data.</text>
</comment>
<protein>
    <submittedName>
        <fullName evidence="1">Uncharacterized protein</fullName>
    </submittedName>
</protein>
<evidence type="ECO:0000313" key="1">
    <source>
        <dbReference type="EMBL" id="GFZ75316.1"/>
    </source>
</evidence>
<proteinExistence type="predicted"/>
<keyword evidence="2" id="KW-1185">Reference proteome</keyword>
<dbReference type="EMBL" id="BMZZ01000004">
    <property type="protein sequence ID" value="GFZ75316.1"/>
    <property type="molecule type" value="Genomic_DNA"/>
</dbReference>
<accession>A0ABQ1EJ59</accession>